<feature type="domain" description="Tetracyclin repressor-like C-terminal" evidence="3">
    <location>
        <begin position="22"/>
        <end position="134"/>
    </location>
</feature>
<sequence length="144" mass="16069">MATLHVSRFKKSIESVREEVVIPDTGNIWDDIDALIENAERITFNSLGRQTVATIISSALSSSGFAQIYSEKYLRSRREAFAVVIERAKARNEVGADLDANLVFDVMSGMMLYGLAFPPASESWSAYVRRAVEAIIILCPIKYF</sequence>
<organism evidence="4 5">
    <name type="scientific">Plectonema cf. radiosum LEGE 06105</name>
    <dbReference type="NCBI Taxonomy" id="945769"/>
    <lineage>
        <taxon>Bacteria</taxon>
        <taxon>Bacillati</taxon>
        <taxon>Cyanobacteriota</taxon>
        <taxon>Cyanophyceae</taxon>
        <taxon>Oscillatoriophycideae</taxon>
        <taxon>Oscillatoriales</taxon>
        <taxon>Microcoleaceae</taxon>
        <taxon>Plectonema</taxon>
    </lineage>
</organism>
<dbReference type="Gene3D" id="1.10.357.10">
    <property type="entry name" value="Tetracycline Repressor, domain 2"/>
    <property type="match status" value="1"/>
</dbReference>
<name>A0A8J7F960_9CYAN</name>
<evidence type="ECO:0000259" key="3">
    <source>
        <dbReference type="Pfam" id="PF16859"/>
    </source>
</evidence>
<gene>
    <name evidence="4" type="ORF">IQ247_14645</name>
</gene>
<evidence type="ECO:0000256" key="1">
    <source>
        <dbReference type="ARBA" id="ARBA00023015"/>
    </source>
</evidence>
<keyword evidence="2" id="KW-0804">Transcription</keyword>
<keyword evidence="5" id="KW-1185">Reference proteome</keyword>
<evidence type="ECO:0000256" key="2">
    <source>
        <dbReference type="ARBA" id="ARBA00023163"/>
    </source>
</evidence>
<reference evidence="4" key="1">
    <citation type="submission" date="2020-10" db="EMBL/GenBank/DDBJ databases">
        <authorList>
            <person name="Castelo-Branco R."/>
            <person name="Eusebio N."/>
            <person name="Adriana R."/>
            <person name="Vieira A."/>
            <person name="Brugerolle De Fraissinette N."/>
            <person name="Rezende De Castro R."/>
            <person name="Schneider M.P."/>
            <person name="Vasconcelos V."/>
            <person name="Leao P.N."/>
        </authorList>
    </citation>
    <scope>NUCLEOTIDE SEQUENCE</scope>
    <source>
        <strain evidence="4">LEGE 06105</strain>
    </source>
</reference>
<comment type="caution">
    <text evidence="4">The sequence shown here is derived from an EMBL/GenBank/DDBJ whole genome shotgun (WGS) entry which is preliminary data.</text>
</comment>
<dbReference type="InterPro" id="IPR036271">
    <property type="entry name" value="Tet_transcr_reg_TetR-rel_C_sf"/>
</dbReference>
<dbReference type="SUPFAM" id="SSF48498">
    <property type="entry name" value="Tetracyclin repressor-like, C-terminal domain"/>
    <property type="match status" value="1"/>
</dbReference>
<protein>
    <submittedName>
        <fullName evidence="4">TetR/AcrR family transcriptional regulator C-terminal ligand-binding domain-containing protein</fullName>
    </submittedName>
</protein>
<keyword evidence="1" id="KW-0805">Transcription regulation</keyword>
<dbReference type="Proteomes" id="UP000620559">
    <property type="component" value="Unassembled WGS sequence"/>
</dbReference>
<evidence type="ECO:0000313" key="4">
    <source>
        <dbReference type="EMBL" id="MBE9213889.1"/>
    </source>
</evidence>
<proteinExistence type="predicted"/>
<dbReference type="Pfam" id="PF16859">
    <property type="entry name" value="TetR_C_11"/>
    <property type="match status" value="1"/>
</dbReference>
<evidence type="ECO:0000313" key="5">
    <source>
        <dbReference type="Proteomes" id="UP000620559"/>
    </source>
</evidence>
<dbReference type="EMBL" id="JADEWL010000044">
    <property type="protein sequence ID" value="MBE9213889.1"/>
    <property type="molecule type" value="Genomic_DNA"/>
</dbReference>
<accession>A0A8J7F960</accession>
<dbReference type="AlphaFoldDB" id="A0A8J7F960"/>
<dbReference type="InterPro" id="IPR011075">
    <property type="entry name" value="TetR_C"/>
</dbReference>